<protein>
    <submittedName>
        <fullName evidence="2">Uncharacterized protein</fullName>
    </submittedName>
</protein>
<dbReference type="EMBL" id="JAKELL010000270">
    <property type="protein sequence ID" value="KAH8977853.1"/>
    <property type="molecule type" value="Genomic_DNA"/>
</dbReference>
<keyword evidence="1" id="KW-0812">Transmembrane</keyword>
<feature type="transmembrane region" description="Helical" evidence="1">
    <location>
        <begin position="6"/>
        <end position="23"/>
    </location>
</feature>
<keyword evidence="1" id="KW-1133">Transmembrane helix</keyword>
<dbReference type="Proteomes" id="UP001201163">
    <property type="component" value="Unassembled WGS sequence"/>
</dbReference>
<proteinExistence type="predicted"/>
<reference evidence="2" key="1">
    <citation type="submission" date="2022-01" db="EMBL/GenBank/DDBJ databases">
        <title>Comparative genomics reveals a dynamic genome evolution in the ectomycorrhizal milk-cap (Lactarius) mushrooms.</title>
        <authorList>
            <consortium name="DOE Joint Genome Institute"/>
            <person name="Lebreton A."/>
            <person name="Tang N."/>
            <person name="Kuo A."/>
            <person name="LaButti K."/>
            <person name="Drula E."/>
            <person name="Barry K."/>
            <person name="Clum A."/>
            <person name="Lipzen A."/>
            <person name="Mousain D."/>
            <person name="Ng V."/>
            <person name="Wang R."/>
            <person name="Wang X."/>
            <person name="Dai Y."/>
            <person name="Henrissat B."/>
            <person name="Grigoriev I.V."/>
            <person name="Guerin-Laguette A."/>
            <person name="Yu F."/>
            <person name="Martin F.M."/>
        </authorList>
    </citation>
    <scope>NUCLEOTIDE SEQUENCE</scope>
    <source>
        <strain evidence="2">QP</strain>
    </source>
</reference>
<evidence type="ECO:0000256" key="1">
    <source>
        <dbReference type="SAM" id="Phobius"/>
    </source>
</evidence>
<keyword evidence="3" id="KW-1185">Reference proteome</keyword>
<evidence type="ECO:0000313" key="2">
    <source>
        <dbReference type="EMBL" id="KAH8977853.1"/>
    </source>
</evidence>
<keyword evidence="1" id="KW-0472">Membrane</keyword>
<comment type="caution">
    <text evidence="2">The sequence shown here is derived from an EMBL/GenBank/DDBJ whole genome shotgun (WGS) entry which is preliminary data.</text>
</comment>
<name>A0AAD4Q4U7_9AGAM</name>
<organism evidence="2 3">
    <name type="scientific">Lactarius akahatsu</name>
    <dbReference type="NCBI Taxonomy" id="416441"/>
    <lineage>
        <taxon>Eukaryota</taxon>
        <taxon>Fungi</taxon>
        <taxon>Dikarya</taxon>
        <taxon>Basidiomycota</taxon>
        <taxon>Agaricomycotina</taxon>
        <taxon>Agaricomycetes</taxon>
        <taxon>Russulales</taxon>
        <taxon>Russulaceae</taxon>
        <taxon>Lactarius</taxon>
    </lineage>
</organism>
<sequence>MGNQIATLLPLVVVPAFLARFYYRWQNDFLRKLRGPDSSSLLYGRPHPPLLVDSPGPLVAQETILRFSARMKWGIASSNGRVNMAMSGDSMGALAKTTWW</sequence>
<dbReference type="AlphaFoldDB" id="A0AAD4Q4U7"/>
<evidence type="ECO:0000313" key="3">
    <source>
        <dbReference type="Proteomes" id="UP001201163"/>
    </source>
</evidence>
<gene>
    <name evidence="2" type="ORF">EDB92DRAFT_690839</name>
</gene>
<accession>A0AAD4Q4U7</accession>